<dbReference type="PANTHER" id="PTHR47957:SF3">
    <property type="entry name" value="ATP-DEPENDENT HELICASE HRQ1"/>
    <property type="match status" value="1"/>
</dbReference>
<dbReference type="Pfam" id="PF22982">
    <property type="entry name" value="WHD_HRQ1"/>
    <property type="match status" value="1"/>
</dbReference>
<feature type="region of interest" description="Disordered" evidence="3">
    <location>
        <begin position="1"/>
        <end position="29"/>
    </location>
</feature>
<dbReference type="PANTHER" id="PTHR47957">
    <property type="entry name" value="ATP-DEPENDENT HELICASE HRQ1"/>
    <property type="match status" value="1"/>
</dbReference>
<feature type="compositionally biased region" description="Basic and acidic residues" evidence="3">
    <location>
        <begin position="152"/>
        <end position="161"/>
    </location>
</feature>
<dbReference type="SMART" id="SM00490">
    <property type="entry name" value="HELICc"/>
    <property type="match status" value="1"/>
</dbReference>
<dbReference type="AlphaFoldDB" id="A0AAD4GAB6"/>
<evidence type="ECO:0000259" key="5">
    <source>
        <dbReference type="PROSITE" id="PS51194"/>
    </source>
</evidence>
<dbReference type="InterPro" id="IPR055227">
    <property type="entry name" value="HRQ1_WHD"/>
</dbReference>
<dbReference type="Gene3D" id="3.40.50.300">
    <property type="entry name" value="P-loop containing nucleotide triphosphate hydrolases"/>
    <property type="match status" value="2"/>
</dbReference>
<evidence type="ECO:0000313" key="6">
    <source>
        <dbReference type="EMBL" id="KAF8431827.1"/>
    </source>
</evidence>
<dbReference type="InterPro" id="IPR011545">
    <property type="entry name" value="DEAD/DEAH_box_helicase_dom"/>
</dbReference>
<feature type="region of interest" description="Disordered" evidence="3">
    <location>
        <begin position="115"/>
        <end position="174"/>
    </location>
</feature>
<dbReference type="GO" id="GO:0005524">
    <property type="term" value="F:ATP binding"/>
    <property type="evidence" value="ECO:0007669"/>
    <property type="project" value="UniProtKB-KW"/>
</dbReference>
<gene>
    <name evidence="6" type="ORF">L210DRAFT_3487452</name>
</gene>
<dbReference type="Pfam" id="PF00271">
    <property type="entry name" value="Helicase_C"/>
    <property type="match status" value="1"/>
</dbReference>
<dbReference type="Pfam" id="PF09369">
    <property type="entry name" value="MZB"/>
    <property type="match status" value="1"/>
</dbReference>
<organism evidence="6 7">
    <name type="scientific">Boletus edulis BED1</name>
    <dbReference type="NCBI Taxonomy" id="1328754"/>
    <lineage>
        <taxon>Eukaryota</taxon>
        <taxon>Fungi</taxon>
        <taxon>Dikarya</taxon>
        <taxon>Basidiomycota</taxon>
        <taxon>Agaricomycotina</taxon>
        <taxon>Agaricomycetes</taxon>
        <taxon>Agaricomycetidae</taxon>
        <taxon>Boletales</taxon>
        <taxon>Boletineae</taxon>
        <taxon>Boletaceae</taxon>
        <taxon>Boletoideae</taxon>
        <taxon>Boletus</taxon>
    </lineage>
</organism>
<dbReference type="InterPro" id="IPR014001">
    <property type="entry name" value="Helicase_ATP-bd"/>
</dbReference>
<accession>A0AAD4GAB6</accession>
<dbReference type="CDD" id="cd17923">
    <property type="entry name" value="DEXHc_Hrq1-like"/>
    <property type="match status" value="1"/>
</dbReference>
<dbReference type="GO" id="GO:0005634">
    <property type="term" value="C:nucleus"/>
    <property type="evidence" value="ECO:0007669"/>
    <property type="project" value="TreeGrafter"/>
</dbReference>
<keyword evidence="7" id="KW-1185">Reference proteome</keyword>
<keyword evidence="1" id="KW-0547">Nucleotide-binding</keyword>
<proteinExistence type="predicted"/>
<evidence type="ECO:0000256" key="2">
    <source>
        <dbReference type="ARBA" id="ARBA00022840"/>
    </source>
</evidence>
<dbReference type="CDD" id="cd18797">
    <property type="entry name" value="SF2_C_Hrq"/>
    <property type="match status" value="1"/>
</dbReference>
<evidence type="ECO:0008006" key="8">
    <source>
        <dbReference type="Google" id="ProtNLM"/>
    </source>
</evidence>
<keyword evidence="2" id="KW-0067">ATP-binding</keyword>
<feature type="domain" description="Helicase C-terminal" evidence="5">
    <location>
        <begin position="530"/>
        <end position="681"/>
    </location>
</feature>
<protein>
    <recommendedName>
        <fullName evidence="8">DEAD/DEAH box helicase</fullName>
    </recommendedName>
</protein>
<dbReference type="EMBL" id="WHUW01000046">
    <property type="protein sequence ID" value="KAF8431827.1"/>
    <property type="molecule type" value="Genomic_DNA"/>
</dbReference>
<dbReference type="PROSITE" id="PS51192">
    <property type="entry name" value="HELICASE_ATP_BIND_1"/>
    <property type="match status" value="1"/>
</dbReference>
<evidence type="ECO:0000256" key="3">
    <source>
        <dbReference type="SAM" id="MobiDB-lite"/>
    </source>
</evidence>
<evidence type="ECO:0000256" key="1">
    <source>
        <dbReference type="ARBA" id="ARBA00022741"/>
    </source>
</evidence>
<reference evidence="6" key="2">
    <citation type="journal article" date="2020" name="Nat. Commun.">
        <title>Large-scale genome sequencing of mycorrhizal fungi provides insights into the early evolution of symbiotic traits.</title>
        <authorList>
            <person name="Miyauchi S."/>
            <person name="Kiss E."/>
            <person name="Kuo A."/>
            <person name="Drula E."/>
            <person name="Kohler A."/>
            <person name="Sanchez-Garcia M."/>
            <person name="Morin E."/>
            <person name="Andreopoulos B."/>
            <person name="Barry K.W."/>
            <person name="Bonito G."/>
            <person name="Buee M."/>
            <person name="Carver A."/>
            <person name="Chen C."/>
            <person name="Cichocki N."/>
            <person name="Clum A."/>
            <person name="Culley D."/>
            <person name="Crous P.W."/>
            <person name="Fauchery L."/>
            <person name="Girlanda M."/>
            <person name="Hayes R.D."/>
            <person name="Keri Z."/>
            <person name="LaButti K."/>
            <person name="Lipzen A."/>
            <person name="Lombard V."/>
            <person name="Magnuson J."/>
            <person name="Maillard F."/>
            <person name="Murat C."/>
            <person name="Nolan M."/>
            <person name="Ohm R.A."/>
            <person name="Pangilinan J."/>
            <person name="Pereira M.F."/>
            <person name="Perotto S."/>
            <person name="Peter M."/>
            <person name="Pfister S."/>
            <person name="Riley R."/>
            <person name="Sitrit Y."/>
            <person name="Stielow J.B."/>
            <person name="Szollosi G."/>
            <person name="Zifcakova L."/>
            <person name="Stursova M."/>
            <person name="Spatafora J.W."/>
            <person name="Tedersoo L."/>
            <person name="Vaario L.M."/>
            <person name="Yamada A."/>
            <person name="Yan M."/>
            <person name="Wang P."/>
            <person name="Xu J."/>
            <person name="Bruns T."/>
            <person name="Baldrian P."/>
            <person name="Vilgalys R."/>
            <person name="Dunand C."/>
            <person name="Henrissat B."/>
            <person name="Grigoriev I.V."/>
            <person name="Hibbett D."/>
            <person name="Nagy L.G."/>
            <person name="Martin F.M."/>
        </authorList>
    </citation>
    <scope>NUCLEOTIDE SEQUENCE</scope>
    <source>
        <strain evidence="6">BED1</strain>
    </source>
</reference>
<dbReference type="SMART" id="SM00487">
    <property type="entry name" value="DEXDc"/>
    <property type="match status" value="1"/>
</dbReference>
<dbReference type="InterPro" id="IPR001650">
    <property type="entry name" value="Helicase_C-like"/>
</dbReference>
<dbReference type="Pfam" id="PF00270">
    <property type="entry name" value="DEAD"/>
    <property type="match status" value="1"/>
</dbReference>
<evidence type="ECO:0000259" key="4">
    <source>
        <dbReference type="PROSITE" id="PS51192"/>
    </source>
</evidence>
<dbReference type="Proteomes" id="UP001194468">
    <property type="component" value="Unassembled WGS sequence"/>
</dbReference>
<feature type="compositionally biased region" description="Polar residues" evidence="3">
    <location>
        <begin position="126"/>
        <end position="136"/>
    </location>
</feature>
<reference evidence="6" key="1">
    <citation type="submission" date="2019-10" db="EMBL/GenBank/DDBJ databases">
        <authorList>
            <consortium name="DOE Joint Genome Institute"/>
            <person name="Kuo A."/>
            <person name="Miyauchi S."/>
            <person name="Kiss E."/>
            <person name="Drula E."/>
            <person name="Kohler A."/>
            <person name="Sanchez-Garcia M."/>
            <person name="Andreopoulos B."/>
            <person name="Barry K.W."/>
            <person name="Bonito G."/>
            <person name="Buee M."/>
            <person name="Carver A."/>
            <person name="Chen C."/>
            <person name="Cichocki N."/>
            <person name="Clum A."/>
            <person name="Culley D."/>
            <person name="Crous P.W."/>
            <person name="Fauchery L."/>
            <person name="Girlanda M."/>
            <person name="Hayes R."/>
            <person name="Keri Z."/>
            <person name="LaButti K."/>
            <person name="Lipzen A."/>
            <person name="Lombard V."/>
            <person name="Magnuson J."/>
            <person name="Maillard F."/>
            <person name="Morin E."/>
            <person name="Murat C."/>
            <person name="Nolan M."/>
            <person name="Ohm R."/>
            <person name="Pangilinan J."/>
            <person name="Pereira M."/>
            <person name="Perotto S."/>
            <person name="Peter M."/>
            <person name="Riley R."/>
            <person name="Sitrit Y."/>
            <person name="Stielow B."/>
            <person name="Szollosi G."/>
            <person name="Zifcakova L."/>
            <person name="Stursova M."/>
            <person name="Spatafora J.W."/>
            <person name="Tedersoo L."/>
            <person name="Vaario L.-M."/>
            <person name="Yamada A."/>
            <person name="Yan M."/>
            <person name="Wang P."/>
            <person name="Xu J."/>
            <person name="Bruns T."/>
            <person name="Baldrian P."/>
            <person name="Vilgalys R."/>
            <person name="Henrissat B."/>
            <person name="Grigoriev I.V."/>
            <person name="Hibbett D."/>
            <person name="Nagy L.G."/>
            <person name="Martin F.M."/>
        </authorList>
    </citation>
    <scope>NUCLEOTIDE SEQUENCE</scope>
    <source>
        <strain evidence="6">BED1</strain>
    </source>
</reference>
<comment type="caution">
    <text evidence="6">The sequence shown here is derived from an EMBL/GenBank/DDBJ whole genome shotgun (WGS) entry which is preliminary data.</text>
</comment>
<sequence length="1066" mass="120166">MKRKDPSSTSTGQLSKKPRTSAKDKGKQKQGLPVTWPEYFQDLAKVCAALNTVLAFVSSRKHMATTFPVIRSSVEGLLKRPLDLARVAELKALLPELIKFAYIARNELRIHAETLSQQQRDGRRSPNFSIPSSSQLPGVEEEEHVLVLEFAENSRGKREKSGTGVSLPPAMTPAQTKKLIEQRDERFMHAVDELLAATPVGEDPVIFLQAAARDHIPVNPKSKTLTRAAPPRDVLTIPSPEERPSIDEVIQELRDQEWYRGQIVDHRTFEAREARQGSLDQPLSETIQQALRDARKINSLYFHQAAAINSIAKKRHVIVSTSTASGKSVIYQVPLLRMLEEDSRATAIFVYPTKALAQDQRTALEQLLWSTPGLRFIKVATYDGDTPQERRAEIRESASVIFTNFDTMHASILPHEELWRSFLGNLKLMAVDELHYYSDLFGSHVAQVVRRFRRVCSAIGNRDVIFVSCSATIAKPAQHMKRLFGIEQVDEVTEDGAPSGVKDYIVWDPPFVDEQAPKLGRHSSISEATGLMRFLMKRGIRVILFCKIRKVCELAMKTFRADLSAEGRLDILAKVMPYRGGYSQEDRRRIENEAFSGNLLGIVATNALELGVDIGVLDAVIMLGFPYGIANFRQQAGRAGRRARDSLAVLVADNLPIDQHYVQHPDDLFTKPMSDLMVDLDSKVLLEAHLQCAAHEMPLCKDDDVYFGPLLGELCDTKLSRDKDGWYHPHPKFLPYPSRRVSIRGVEEDKYTLVDITKDIPKILEEIEFSRALFEVYEGGVFMHQGLTFIVKEVSHDTKMAKVIRADVNWITSPRDFTDVDAKQTWRIRAIPDSPHLAYFGRVDVVTVVYGKSFELAYRLRLHIRDPLGFYKIRNKRILDVVDVDTPSWERQSTGFWLDVPKPILALMRSKGLRPAEAIHSACHAWMNQFALAAELKTECKAAEKEYKVTASKRKRPARLVFYDAFGKSDASAQGFDHAAEILRKAHDAIERCPCSEGCTNCIYSAKCREENKVSSKLGALLVLRGLLNLENNPESIPERVDEETGFDTIVEADYVRAVDGVEVER</sequence>
<dbReference type="GO" id="GO:0003676">
    <property type="term" value="F:nucleic acid binding"/>
    <property type="evidence" value="ECO:0007669"/>
    <property type="project" value="InterPro"/>
</dbReference>
<feature type="domain" description="Helicase ATP-binding" evidence="4">
    <location>
        <begin position="308"/>
        <end position="491"/>
    </location>
</feature>
<dbReference type="SUPFAM" id="SSF52540">
    <property type="entry name" value="P-loop containing nucleoside triphosphate hydrolases"/>
    <property type="match status" value="1"/>
</dbReference>
<dbReference type="InterPro" id="IPR027417">
    <property type="entry name" value="P-loop_NTPase"/>
</dbReference>
<dbReference type="PROSITE" id="PS51194">
    <property type="entry name" value="HELICASE_CTER"/>
    <property type="match status" value="1"/>
</dbReference>
<dbReference type="InterPro" id="IPR018973">
    <property type="entry name" value="MZB"/>
</dbReference>
<dbReference type="GO" id="GO:0036297">
    <property type="term" value="P:interstrand cross-link repair"/>
    <property type="evidence" value="ECO:0007669"/>
    <property type="project" value="TreeGrafter"/>
</dbReference>
<dbReference type="GO" id="GO:0006289">
    <property type="term" value="P:nucleotide-excision repair"/>
    <property type="evidence" value="ECO:0007669"/>
    <property type="project" value="TreeGrafter"/>
</dbReference>
<name>A0AAD4GAB6_BOLED</name>
<evidence type="ECO:0000313" key="7">
    <source>
        <dbReference type="Proteomes" id="UP001194468"/>
    </source>
</evidence>
<dbReference type="GO" id="GO:0043138">
    <property type="term" value="F:3'-5' DNA helicase activity"/>
    <property type="evidence" value="ECO:0007669"/>
    <property type="project" value="TreeGrafter"/>
</dbReference>